<protein>
    <recommendedName>
        <fullName evidence="5 6">Dephospho-CoA kinase</fullName>
        <ecNumber evidence="5 6">2.7.1.24</ecNumber>
    </recommendedName>
    <alternativeName>
        <fullName evidence="5">Dephosphocoenzyme A kinase</fullName>
    </alternativeName>
</protein>
<evidence type="ECO:0000256" key="4">
    <source>
        <dbReference type="ARBA" id="ARBA00022993"/>
    </source>
</evidence>
<dbReference type="Pfam" id="PF01121">
    <property type="entry name" value="CoaE"/>
    <property type="match status" value="1"/>
</dbReference>
<comment type="subcellular location">
    <subcellularLocation>
        <location evidence="5">Cytoplasm</location>
    </subcellularLocation>
</comment>
<dbReference type="EC" id="2.7.1.24" evidence="5 6"/>
<dbReference type="PANTHER" id="PTHR10695">
    <property type="entry name" value="DEPHOSPHO-COA KINASE-RELATED"/>
    <property type="match status" value="1"/>
</dbReference>
<keyword evidence="3 5" id="KW-0067">ATP-binding</keyword>
<sequence length="208" mass="24109">MEIQDINQNQEEDVPIPKIIGLTGGIGSGKTTVAKLLEEKGFPVYYSDDEAKNIVNKDRELKDQIIKLLGNESYINDVYNRKYVAEKVFNDSGLLEQLNHLIHPAVRIDFENWVKKQNSPFVFKETALLFELQLHKDCYKSLLVTADDNLRMKRTMDRDGKTYREIESIMQKQMPEKEKIKLADYIIYNNSDFESLRVATDTVVSELN</sequence>
<dbReference type="AlphaFoldDB" id="A0A1H6K861"/>
<proteinExistence type="inferred from homology"/>
<dbReference type="NCBIfam" id="TIGR00152">
    <property type="entry name" value="dephospho-CoA kinase"/>
    <property type="match status" value="1"/>
</dbReference>
<dbReference type="Proteomes" id="UP000198555">
    <property type="component" value="Unassembled WGS sequence"/>
</dbReference>
<evidence type="ECO:0000256" key="1">
    <source>
        <dbReference type="ARBA" id="ARBA00009018"/>
    </source>
</evidence>
<dbReference type="GO" id="GO:0005737">
    <property type="term" value="C:cytoplasm"/>
    <property type="evidence" value="ECO:0007669"/>
    <property type="project" value="UniProtKB-SubCell"/>
</dbReference>
<dbReference type="GO" id="GO:0015937">
    <property type="term" value="P:coenzyme A biosynthetic process"/>
    <property type="evidence" value="ECO:0007669"/>
    <property type="project" value="UniProtKB-UniRule"/>
</dbReference>
<evidence type="ECO:0000256" key="2">
    <source>
        <dbReference type="ARBA" id="ARBA00022741"/>
    </source>
</evidence>
<dbReference type="PROSITE" id="PS51219">
    <property type="entry name" value="DPCK"/>
    <property type="match status" value="1"/>
</dbReference>
<comment type="similarity">
    <text evidence="1 5">Belongs to the CoaE family.</text>
</comment>
<evidence type="ECO:0000256" key="3">
    <source>
        <dbReference type="ARBA" id="ARBA00022840"/>
    </source>
</evidence>
<accession>A0A1H6K861</accession>
<dbReference type="STRING" id="420404.SAMN05421793_12232"/>
<evidence type="ECO:0000313" key="7">
    <source>
        <dbReference type="EMBL" id="SEH71322.1"/>
    </source>
</evidence>
<dbReference type="GO" id="GO:0005524">
    <property type="term" value="F:ATP binding"/>
    <property type="evidence" value="ECO:0007669"/>
    <property type="project" value="UniProtKB-UniRule"/>
</dbReference>
<comment type="pathway">
    <text evidence="5">Cofactor biosynthesis; coenzyme A biosynthesis; CoA from (R)-pantothenate: step 5/5.</text>
</comment>
<dbReference type="UniPathway" id="UPA00241">
    <property type="reaction ID" value="UER00356"/>
</dbReference>
<keyword evidence="4 5" id="KW-0173">Coenzyme A biosynthesis</keyword>
<reference evidence="8" key="1">
    <citation type="submission" date="2016-10" db="EMBL/GenBank/DDBJ databases">
        <authorList>
            <person name="Varghese N."/>
            <person name="Submissions S."/>
        </authorList>
    </citation>
    <scope>NUCLEOTIDE SEQUENCE [LARGE SCALE GENOMIC DNA]</scope>
    <source>
        <strain evidence="8">DSM 19326</strain>
    </source>
</reference>
<dbReference type="Gene3D" id="3.40.50.300">
    <property type="entry name" value="P-loop containing nucleotide triphosphate hydrolases"/>
    <property type="match status" value="1"/>
</dbReference>
<dbReference type="EMBL" id="FNWX01000022">
    <property type="protein sequence ID" value="SEH71322.1"/>
    <property type="molecule type" value="Genomic_DNA"/>
</dbReference>
<gene>
    <name evidence="5" type="primary">coaE</name>
    <name evidence="7" type="ORF">SAMN05421793_12232</name>
</gene>
<feature type="binding site" evidence="5">
    <location>
        <begin position="27"/>
        <end position="32"/>
    </location>
    <ligand>
        <name>ATP</name>
        <dbReference type="ChEBI" id="CHEBI:30616"/>
    </ligand>
</feature>
<evidence type="ECO:0000256" key="5">
    <source>
        <dbReference type="HAMAP-Rule" id="MF_00376"/>
    </source>
</evidence>
<dbReference type="SUPFAM" id="SSF52540">
    <property type="entry name" value="P-loop containing nucleoside triphosphate hydrolases"/>
    <property type="match status" value="1"/>
</dbReference>
<dbReference type="CDD" id="cd02022">
    <property type="entry name" value="DPCK"/>
    <property type="match status" value="1"/>
</dbReference>
<keyword evidence="8" id="KW-1185">Reference proteome</keyword>
<dbReference type="HAMAP" id="MF_00376">
    <property type="entry name" value="Dephospho_CoA_kinase"/>
    <property type="match status" value="1"/>
</dbReference>
<keyword evidence="5" id="KW-0963">Cytoplasm</keyword>
<keyword evidence="5 7" id="KW-0418">Kinase</keyword>
<evidence type="ECO:0000313" key="8">
    <source>
        <dbReference type="Proteomes" id="UP000198555"/>
    </source>
</evidence>
<comment type="function">
    <text evidence="5">Catalyzes the phosphorylation of the 3'-hydroxyl group of dephosphocoenzyme A to form coenzyme A.</text>
</comment>
<keyword evidence="2 5" id="KW-0547">Nucleotide-binding</keyword>
<dbReference type="InterPro" id="IPR027417">
    <property type="entry name" value="P-loop_NTPase"/>
</dbReference>
<comment type="catalytic activity">
    <reaction evidence="5">
        <text>3'-dephospho-CoA + ATP = ADP + CoA + H(+)</text>
        <dbReference type="Rhea" id="RHEA:18245"/>
        <dbReference type="ChEBI" id="CHEBI:15378"/>
        <dbReference type="ChEBI" id="CHEBI:30616"/>
        <dbReference type="ChEBI" id="CHEBI:57287"/>
        <dbReference type="ChEBI" id="CHEBI:57328"/>
        <dbReference type="ChEBI" id="CHEBI:456216"/>
        <dbReference type="EC" id="2.7.1.24"/>
    </reaction>
</comment>
<organism evidence="7 8">
    <name type="scientific">Epilithonimonas hominis</name>
    <dbReference type="NCBI Taxonomy" id="420404"/>
    <lineage>
        <taxon>Bacteria</taxon>
        <taxon>Pseudomonadati</taxon>
        <taxon>Bacteroidota</taxon>
        <taxon>Flavobacteriia</taxon>
        <taxon>Flavobacteriales</taxon>
        <taxon>Weeksellaceae</taxon>
        <taxon>Chryseobacterium group</taxon>
        <taxon>Epilithonimonas</taxon>
    </lineage>
</organism>
<dbReference type="GO" id="GO:0004140">
    <property type="term" value="F:dephospho-CoA kinase activity"/>
    <property type="evidence" value="ECO:0007669"/>
    <property type="project" value="UniProtKB-UniRule"/>
</dbReference>
<dbReference type="InterPro" id="IPR001977">
    <property type="entry name" value="Depp_CoAkinase"/>
</dbReference>
<keyword evidence="5" id="KW-0808">Transferase</keyword>
<name>A0A1H6K861_9FLAO</name>
<dbReference type="PRINTS" id="PR00988">
    <property type="entry name" value="URIDINKINASE"/>
</dbReference>
<evidence type="ECO:0000256" key="6">
    <source>
        <dbReference type="NCBIfam" id="TIGR00152"/>
    </source>
</evidence>
<dbReference type="PANTHER" id="PTHR10695:SF46">
    <property type="entry name" value="BIFUNCTIONAL COENZYME A SYNTHASE-RELATED"/>
    <property type="match status" value="1"/>
</dbReference>